<dbReference type="PANTHER" id="PTHR42959">
    <property type="entry name" value="CARBAMOYLTRANSFERASE"/>
    <property type="match status" value="1"/>
</dbReference>
<evidence type="ECO:0000313" key="2">
    <source>
        <dbReference type="EMBL" id="GAG92773.1"/>
    </source>
</evidence>
<comment type="caution">
    <text evidence="2">The sequence shown here is derived from an EMBL/GenBank/DDBJ whole genome shotgun (WGS) entry which is preliminary data.</text>
</comment>
<evidence type="ECO:0000259" key="1">
    <source>
        <dbReference type="Pfam" id="PF17788"/>
    </source>
</evidence>
<dbReference type="EMBL" id="BART01022145">
    <property type="protein sequence ID" value="GAG92773.1"/>
    <property type="molecule type" value="Genomic_DNA"/>
</dbReference>
<accession>X1C8N9</accession>
<sequence length="66" mass="7658">MLVWQDTYLTPIAPYPIFLPFKAKQILACGAELKNTFCLTKEEHAFLSQHIGDMENEETLEHFENT</sequence>
<dbReference type="InterPro" id="IPR041440">
    <property type="entry name" value="HypF_C"/>
</dbReference>
<name>X1C8N9_9ZZZZ</name>
<dbReference type="PANTHER" id="PTHR42959:SF1">
    <property type="entry name" value="CARBAMOYLTRANSFERASE HYPF"/>
    <property type="match status" value="1"/>
</dbReference>
<dbReference type="InterPro" id="IPR051060">
    <property type="entry name" value="Carbamoyltrans_HypF-like"/>
</dbReference>
<dbReference type="Gene3D" id="3.30.420.360">
    <property type="match status" value="1"/>
</dbReference>
<dbReference type="GO" id="GO:0008270">
    <property type="term" value="F:zinc ion binding"/>
    <property type="evidence" value="ECO:0007669"/>
    <property type="project" value="TreeGrafter"/>
</dbReference>
<feature type="non-terminal residue" evidence="2">
    <location>
        <position position="66"/>
    </location>
</feature>
<proteinExistence type="predicted"/>
<organism evidence="2">
    <name type="scientific">marine sediment metagenome</name>
    <dbReference type="NCBI Taxonomy" id="412755"/>
    <lineage>
        <taxon>unclassified sequences</taxon>
        <taxon>metagenomes</taxon>
        <taxon>ecological metagenomes</taxon>
    </lineage>
</organism>
<dbReference type="GO" id="GO:0051604">
    <property type="term" value="P:protein maturation"/>
    <property type="evidence" value="ECO:0007669"/>
    <property type="project" value="TreeGrafter"/>
</dbReference>
<reference evidence="2" key="1">
    <citation type="journal article" date="2014" name="Front. Microbiol.">
        <title>High frequency of phylogenetically diverse reductive dehalogenase-homologous genes in deep subseafloor sedimentary metagenomes.</title>
        <authorList>
            <person name="Kawai M."/>
            <person name="Futagami T."/>
            <person name="Toyoda A."/>
            <person name="Takaki Y."/>
            <person name="Nishi S."/>
            <person name="Hori S."/>
            <person name="Arai W."/>
            <person name="Tsubouchi T."/>
            <person name="Morono Y."/>
            <person name="Uchiyama I."/>
            <person name="Ito T."/>
            <person name="Fujiyama A."/>
            <person name="Inagaki F."/>
            <person name="Takami H."/>
        </authorList>
    </citation>
    <scope>NUCLEOTIDE SEQUENCE</scope>
    <source>
        <strain evidence="2">Expedition CK06-06</strain>
    </source>
</reference>
<protein>
    <recommendedName>
        <fullName evidence="1">HypF Kae1-like domain-containing protein</fullName>
    </recommendedName>
</protein>
<gene>
    <name evidence="2" type="ORF">S01H4_40620</name>
</gene>
<feature type="domain" description="HypF Kae1-like" evidence="1">
    <location>
        <begin position="23"/>
        <end position="66"/>
    </location>
</feature>
<dbReference type="Pfam" id="PF17788">
    <property type="entry name" value="HypF_C"/>
    <property type="match status" value="1"/>
</dbReference>
<dbReference type="GO" id="GO:0016743">
    <property type="term" value="F:carboxyl- or carbamoyltransferase activity"/>
    <property type="evidence" value="ECO:0007669"/>
    <property type="project" value="TreeGrafter"/>
</dbReference>
<dbReference type="AlphaFoldDB" id="X1C8N9"/>